<gene>
    <name evidence="1" type="ORF">CLOACE_10760</name>
</gene>
<reference evidence="1 2" key="1">
    <citation type="submission" date="2016-06" db="EMBL/GenBank/DDBJ databases">
        <title>Genome sequence of Clostridium acetireducens DSM 10703.</title>
        <authorList>
            <person name="Poehlein A."/>
            <person name="Fluechter S."/>
            <person name="Duerre P."/>
            <person name="Daniel R."/>
        </authorList>
    </citation>
    <scope>NUCLEOTIDE SEQUENCE [LARGE SCALE GENOMIC DNA]</scope>
    <source>
        <strain evidence="1 2">DSM 10703</strain>
    </source>
</reference>
<keyword evidence="2" id="KW-1185">Reference proteome</keyword>
<sequence length="277" mass="32292">MTPEKDLHYTLIQYLDYKGKNELSNIIKHSRIIYDKQWKFTGVVSDQRNLCINIKTPLVYKSIIDNEIDLIKNLCFEIYEDDDDYMATNIKTSILASKVTTIEINKIEREIVENSVYQNFIRDISSMNLDNIEKSYLFEACECAMRNNRLAASTMLGCAAEYLLLNICKSYYTYLKNNCSSGEIESFERKILKAKCAYTRLDEFEKRVHSNINLFQSLGFENPKLNFNFLDIIRKVRNEAGHPSGKLITSEELQMTLGNYQHFLKLAHKLITELPKL</sequence>
<proteinExistence type="predicted"/>
<dbReference type="AlphaFoldDB" id="A0A1E8EZ94"/>
<evidence type="ECO:0000313" key="1">
    <source>
        <dbReference type="EMBL" id="OFI06303.1"/>
    </source>
</evidence>
<accession>A0A1E8EZ94</accession>
<dbReference type="OrthoDB" id="2960865at2"/>
<dbReference type="EMBL" id="LZFO01000012">
    <property type="protein sequence ID" value="OFI06303.1"/>
    <property type="molecule type" value="Genomic_DNA"/>
</dbReference>
<dbReference type="RefSeq" id="WP_070110007.1">
    <property type="nucleotide sequence ID" value="NZ_LZFO01000012.1"/>
</dbReference>
<protein>
    <submittedName>
        <fullName evidence="1">Uncharacterized protein</fullName>
    </submittedName>
</protein>
<evidence type="ECO:0000313" key="2">
    <source>
        <dbReference type="Proteomes" id="UP000175744"/>
    </source>
</evidence>
<dbReference type="Proteomes" id="UP000175744">
    <property type="component" value="Unassembled WGS sequence"/>
</dbReference>
<comment type="caution">
    <text evidence="1">The sequence shown here is derived from an EMBL/GenBank/DDBJ whole genome shotgun (WGS) entry which is preliminary data.</text>
</comment>
<organism evidence="1 2">
    <name type="scientific">Clostridium acetireducens DSM 10703</name>
    <dbReference type="NCBI Taxonomy" id="1121290"/>
    <lineage>
        <taxon>Bacteria</taxon>
        <taxon>Bacillati</taxon>
        <taxon>Bacillota</taxon>
        <taxon>Clostridia</taxon>
        <taxon>Eubacteriales</taxon>
        <taxon>Clostridiaceae</taxon>
        <taxon>Clostridium</taxon>
    </lineage>
</organism>
<name>A0A1E8EZ94_9CLOT</name>